<dbReference type="Gene3D" id="1.10.287.130">
    <property type="match status" value="1"/>
</dbReference>
<comment type="subunit">
    <text evidence="9">At low DSF concentrations, interacts with RpfF.</text>
</comment>
<keyword evidence="16" id="KW-1185">Reference proteome</keyword>
<evidence type="ECO:0000256" key="9">
    <source>
        <dbReference type="ARBA" id="ARBA00064003"/>
    </source>
</evidence>
<dbReference type="FunFam" id="3.30.565.10:FF:000010">
    <property type="entry name" value="Sensor histidine kinase RcsC"/>
    <property type="match status" value="1"/>
</dbReference>
<dbReference type="InterPro" id="IPR011006">
    <property type="entry name" value="CheY-like_superfamily"/>
</dbReference>
<feature type="domain" description="Response regulatory" evidence="14">
    <location>
        <begin position="752"/>
        <end position="871"/>
    </location>
</feature>
<evidence type="ECO:0000256" key="8">
    <source>
        <dbReference type="ARBA" id="ARBA00023012"/>
    </source>
</evidence>
<dbReference type="PROSITE" id="PS50110">
    <property type="entry name" value="RESPONSE_REGULATORY"/>
    <property type="match status" value="1"/>
</dbReference>
<evidence type="ECO:0000256" key="3">
    <source>
        <dbReference type="ARBA" id="ARBA00022553"/>
    </source>
</evidence>
<sequence>MKILKHTFLLKLLILFVSLLTSLLFYHTYLSYLQYSASQKSIDIPVFLKKVAEAVEKIDEERLNTASYLAIHSKSSFERIKRAREDTDRRLLELRSLVEGKSAFHPYRIHFRGVYRALRHVRESVESLRSDKVDILFHGYHGEVFMPFTYMLSELALAQNSEVLTYYLLLYENHIELRENTVLENTLIYPLLLKKDPMTEKERVIWEQVTVNDREPNFEMVPDPVAAVDLRALLSHEAYADLLKKERGQILEDAKSGIYRVSVVSWLDKISRKMEYFGKVEAILLEQIEKSALESVSNAKIDLISYGIGTILFLLLLYKLVTLHMDQSKNKKLYKDTLRDIELVFDQNQQKKLKHLIENGNLNLIYRFLIQAIQDANQTKDMFLASMSHEIRTPLNGIVGFTQLLKETEMTEEQREFLSVVEKSSEHLLSIVNDILDLAKIKAQKIDLEYMVFDPIEHFESSVESYAGKALKENIDFNIFIDPELPTRMKGDPTKISQVIVNLVSNAIKFTPKNGKVSVSIEKVSESNDKTEVKFSVSDTGIGIAKEQQKKIFAAFSQADVSTSRKYGGTGLGLTISGKLVDLMGGKLSLTSTKGEGSTFYFTLILQNAEGAERRVVEDMHTYTAGIFDFKIGIEYDTNRNLERYIAHTGAKVKHYTAKTLFAAKERGELPDILFIDHKFHQREGEIDKFLDLESKIVIISTGEQKKNLRRYGSRIDKILYKPVTFTKTLKALRDKEESTEQKKQIYFKDIRVLVAEDNPINQKLITNVLNKAGIEVCIAKNGQEALEYRMREAFDMIFMDIEMPVMGGMEATAKILSYEHSSGKEHIPIIALTANTLSGDKAKYMGAGMEGYLSKPIELEALREIFSTYFEEKIIVESEVISE</sequence>
<gene>
    <name evidence="15" type="ORF">IMZ28_05780</name>
</gene>
<keyword evidence="5" id="KW-0547">Nucleotide-binding</keyword>
<evidence type="ECO:0000256" key="10">
    <source>
        <dbReference type="ARBA" id="ARBA00068150"/>
    </source>
</evidence>
<protein>
    <recommendedName>
        <fullName evidence="10">Sensory/regulatory protein RpfC</fullName>
        <ecNumber evidence="2">2.7.13.3</ecNumber>
    </recommendedName>
</protein>
<dbReference type="CDD" id="cd00082">
    <property type="entry name" value="HisKA"/>
    <property type="match status" value="1"/>
</dbReference>
<dbReference type="SUPFAM" id="SSF47384">
    <property type="entry name" value="Homodimeric domain of signal transducing histidine kinase"/>
    <property type="match status" value="1"/>
</dbReference>
<dbReference type="Pfam" id="PF00512">
    <property type="entry name" value="HisKA"/>
    <property type="match status" value="1"/>
</dbReference>
<dbReference type="Gene3D" id="3.40.50.2300">
    <property type="match status" value="1"/>
</dbReference>
<dbReference type="SMART" id="SM00387">
    <property type="entry name" value="HATPase_c"/>
    <property type="match status" value="1"/>
</dbReference>
<keyword evidence="4" id="KW-0808">Transferase</keyword>
<evidence type="ECO:0000256" key="2">
    <source>
        <dbReference type="ARBA" id="ARBA00012438"/>
    </source>
</evidence>
<keyword evidence="12" id="KW-0472">Membrane</keyword>
<keyword evidence="12" id="KW-1133">Transmembrane helix</keyword>
<dbReference type="Pfam" id="PF02518">
    <property type="entry name" value="HATPase_c"/>
    <property type="match status" value="1"/>
</dbReference>
<dbReference type="InterPro" id="IPR003594">
    <property type="entry name" value="HATPase_dom"/>
</dbReference>
<dbReference type="PROSITE" id="PS50109">
    <property type="entry name" value="HIS_KIN"/>
    <property type="match status" value="1"/>
</dbReference>
<evidence type="ECO:0000256" key="6">
    <source>
        <dbReference type="ARBA" id="ARBA00022777"/>
    </source>
</evidence>
<organism evidence="15 16">
    <name type="scientific">Sulfurovum indicum</name>
    <dbReference type="NCBI Taxonomy" id="2779528"/>
    <lineage>
        <taxon>Bacteria</taxon>
        <taxon>Pseudomonadati</taxon>
        <taxon>Campylobacterota</taxon>
        <taxon>Epsilonproteobacteria</taxon>
        <taxon>Campylobacterales</taxon>
        <taxon>Sulfurovaceae</taxon>
        <taxon>Sulfurovum</taxon>
    </lineage>
</organism>
<comment type="catalytic activity">
    <reaction evidence="1">
        <text>ATP + protein L-histidine = ADP + protein N-phospho-L-histidine.</text>
        <dbReference type="EC" id="2.7.13.3"/>
    </reaction>
</comment>
<feature type="domain" description="Histidine kinase" evidence="13">
    <location>
        <begin position="386"/>
        <end position="608"/>
    </location>
</feature>
<proteinExistence type="predicted"/>
<feature type="transmembrane region" description="Helical" evidence="12">
    <location>
        <begin position="12"/>
        <end position="32"/>
    </location>
</feature>
<dbReference type="EC" id="2.7.13.3" evidence="2"/>
<dbReference type="InterPro" id="IPR003661">
    <property type="entry name" value="HisK_dim/P_dom"/>
</dbReference>
<dbReference type="SUPFAM" id="SSF55874">
    <property type="entry name" value="ATPase domain of HSP90 chaperone/DNA topoisomerase II/histidine kinase"/>
    <property type="match status" value="1"/>
</dbReference>
<evidence type="ECO:0000259" key="13">
    <source>
        <dbReference type="PROSITE" id="PS50109"/>
    </source>
</evidence>
<reference evidence="15 16" key="1">
    <citation type="submission" date="2020-10" db="EMBL/GenBank/DDBJ databases">
        <title>The genome of sulfurovum sp.</title>
        <authorList>
            <person name="Xie S."/>
            <person name="Shao Z."/>
            <person name="Jiang L."/>
        </authorList>
    </citation>
    <scope>NUCLEOTIDE SEQUENCE [LARGE SCALE GENOMIC DNA]</scope>
    <source>
        <strain evidence="15 16">ST-419</strain>
    </source>
</reference>
<dbReference type="SUPFAM" id="SSF52172">
    <property type="entry name" value="CheY-like"/>
    <property type="match status" value="1"/>
</dbReference>
<evidence type="ECO:0000313" key="15">
    <source>
        <dbReference type="EMBL" id="QOR60977.1"/>
    </source>
</evidence>
<evidence type="ECO:0000259" key="14">
    <source>
        <dbReference type="PROSITE" id="PS50110"/>
    </source>
</evidence>
<dbReference type="Pfam" id="PF08376">
    <property type="entry name" value="NIT"/>
    <property type="match status" value="1"/>
</dbReference>
<dbReference type="GO" id="GO:0000155">
    <property type="term" value="F:phosphorelay sensor kinase activity"/>
    <property type="evidence" value="ECO:0007669"/>
    <property type="project" value="InterPro"/>
</dbReference>
<dbReference type="SMART" id="SM00388">
    <property type="entry name" value="HisKA"/>
    <property type="match status" value="1"/>
</dbReference>
<evidence type="ECO:0000256" key="5">
    <source>
        <dbReference type="ARBA" id="ARBA00022741"/>
    </source>
</evidence>
<dbReference type="GO" id="GO:0005524">
    <property type="term" value="F:ATP binding"/>
    <property type="evidence" value="ECO:0007669"/>
    <property type="project" value="UniProtKB-KW"/>
</dbReference>
<dbReference type="KEGG" id="sinu:IMZ28_05780"/>
<dbReference type="CDD" id="cd16922">
    <property type="entry name" value="HATPase_EvgS-ArcB-TorS-like"/>
    <property type="match status" value="1"/>
</dbReference>
<dbReference type="InterPro" id="IPR036890">
    <property type="entry name" value="HATPase_C_sf"/>
</dbReference>
<dbReference type="FunFam" id="1.10.287.130:FF:000002">
    <property type="entry name" value="Two-component osmosensing histidine kinase"/>
    <property type="match status" value="1"/>
</dbReference>
<keyword evidence="7" id="KW-0067">ATP-binding</keyword>
<dbReference type="InterPro" id="IPR004358">
    <property type="entry name" value="Sig_transdc_His_kin-like_C"/>
</dbReference>
<accession>A0A7M1S0H0</accession>
<name>A0A7M1S0H0_9BACT</name>
<dbReference type="Proteomes" id="UP000595074">
    <property type="component" value="Chromosome"/>
</dbReference>
<dbReference type="PANTHER" id="PTHR45339">
    <property type="entry name" value="HYBRID SIGNAL TRANSDUCTION HISTIDINE KINASE J"/>
    <property type="match status" value="1"/>
</dbReference>
<dbReference type="PRINTS" id="PR00344">
    <property type="entry name" value="BCTRLSENSOR"/>
</dbReference>
<keyword evidence="6" id="KW-0418">Kinase</keyword>
<evidence type="ECO:0000256" key="11">
    <source>
        <dbReference type="PROSITE-ProRule" id="PRU00169"/>
    </source>
</evidence>
<keyword evidence="12" id="KW-0812">Transmembrane</keyword>
<dbReference type="InterPro" id="IPR013587">
    <property type="entry name" value="Nitrate/nitrite_sensing"/>
</dbReference>
<keyword evidence="3 11" id="KW-0597">Phosphoprotein</keyword>
<feature type="modified residue" description="4-aspartylphosphate" evidence="11">
    <location>
        <position position="801"/>
    </location>
</feature>
<dbReference type="InterPro" id="IPR001789">
    <property type="entry name" value="Sig_transdc_resp-reg_receiver"/>
</dbReference>
<dbReference type="Pfam" id="PF00072">
    <property type="entry name" value="Response_reg"/>
    <property type="match status" value="1"/>
</dbReference>
<dbReference type="PANTHER" id="PTHR45339:SF1">
    <property type="entry name" value="HYBRID SIGNAL TRANSDUCTION HISTIDINE KINASE J"/>
    <property type="match status" value="1"/>
</dbReference>
<dbReference type="RefSeq" id="WP_197547648.1">
    <property type="nucleotide sequence ID" value="NZ_CP063164.1"/>
</dbReference>
<keyword evidence="8" id="KW-0902">Two-component regulatory system</keyword>
<evidence type="ECO:0000256" key="4">
    <source>
        <dbReference type="ARBA" id="ARBA00022679"/>
    </source>
</evidence>
<dbReference type="EMBL" id="CP063164">
    <property type="protein sequence ID" value="QOR60977.1"/>
    <property type="molecule type" value="Genomic_DNA"/>
</dbReference>
<evidence type="ECO:0000313" key="16">
    <source>
        <dbReference type="Proteomes" id="UP000595074"/>
    </source>
</evidence>
<evidence type="ECO:0000256" key="12">
    <source>
        <dbReference type="SAM" id="Phobius"/>
    </source>
</evidence>
<dbReference type="InterPro" id="IPR005467">
    <property type="entry name" value="His_kinase_dom"/>
</dbReference>
<evidence type="ECO:0000256" key="7">
    <source>
        <dbReference type="ARBA" id="ARBA00022840"/>
    </source>
</evidence>
<dbReference type="Gene3D" id="3.30.565.10">
    <property type="entry name" value="Histidine kinase-like ATPase, C-terminal domain"/>
    <property type="match status" value="1"/>
</dbReference>
<evidence type="ECO:0000256" key="1">
    <source>
        <dbReference type="ARBA" id="ARBA00000085"/>
    </source>
</evidence>
<dbReference type="SMART" id="SM00448">
    <property type="entry name" value="REC"/>
    <property type="match status" value="1"/>
</dbReference>
<dbReference type="InterPro" id="IPR036097">
    <property type="entry name" value="HisK_dim/P_sf"/>
</dbReference>
<dbReference type="CDD" id="cd17546">
    <property type="entry name" value="REC_hyHK_CKI1_RcsC-like"/>
    <property type="match status" value="1"/>
</dbReference>
<dbReference type="AlphaFoldDB" id="A0A7M1S0H0"/>